<evidence type="ECO:0000256" key="1">
    <source>
        <dbReference type="ARBA" id="ARBA00001946"/>
    </source>
</evidence>
<dbReference type="InterPro" id="IPR027417">
    <property type="entry name" value="P-loop_NTPase"/>
</dbReference>
<accession>A0NVJ9</accession>
<evidence type="ECO:0000256" key="9">
    <source>
        <dbReference type="ARBA" id="ARBA00049563"/>
    </source>
</evidence>
<dbReference type="PANTHER" id="PTHR11088:SF60">
    <property type="entry name" value="TRNA DIMETHYLALLYLTRANSFERASE"/>
    <property type="match status" value="1"/>
</dbReference>
<comment type="catalytic activity">
    <reaction evidence="9 10 11">
        <text>adenosine(37) in tRNA + dimethylallyl diphosphate = N(6)-dimethylallyladenosine(37) in tRNA + diphosphate</text>
        <dbReference type="Rhea" id="RHEA:26482"/>
        <dbReference type="Rhea" id="RHEA-COMP:10162"/>
        <dbReference type="Rhea" id="RHEA-COMP:10375"/>
        <dbReference type="ChEBI" id="CHEBI:33019"/>
        <dbReference type="ChEBI" id="CHEBI:57623"/>
        <dbReference type="ChEBI" id="CHEBI:74411"/>
        <dbReference type="ChEBI" id="CHEBI:74415"/>
        <dbReference type="EC" id="2.5.1.75"/>
    </reaction>
</comment>
<protein>
    <recommendedName>
        <fullName evidence="10">tRNA dimethylallyltransferase</fullName>
        <ecNumber evidence="10">2.5.1.75</ecNumber>
    </recommendedName>
    <alternativeName>
        <fullName evidence="10">Dimethylallyl diphosphate:tRNA dimethylallyltransferase</fullName>
        <shortName evidence="10">DMAPP:tRNA dimethylallyltransferase</shortName>
        <shortName evidence="10">DMATase</shortName>
    </alternativeName>
    <alternativeName>
        <fullName evidence="10">Isopentenyl-diphosphate:tRNA isopentenyltransferase</fullName>
        <shortName evidence="10">IPP transferase</shortName>
        <shortName evidence="10">IPPT</shortName>
        <shortName evidence="10">IPTase</shortName>
    </alternativeName>
</protein>
<evidence type="ECO:0000256" key="11">
    <source>
        <dbReference type="RuleBase" id="RU003783"/>
    </source>
</evidence>
<dbReference type="EC" id="2.5.1.75" evidence="10"/>
<dbReference type="Gene3D" id="1.10.20.140">
    <property type="match status" value="1"/>
</dbReference>
<organism evidence="14 15">
    <name type="scientific">Roseibium aggregatum (strain ATCC 25650 / DSM 13394 / JCM 20685 / NBRC 16684 / NCIMB 2208 / IAM 12614 / B1)</name>
    <name type="common">Stappia aggregata</name>
    <dbReference type="NCBI Taxonomy" id="384765"/>
    <lineage>
        <taxon>Bacteria</taxon>
        <taxon>Pseudomonadati</taxon>
        <taxon>Pseudomonadota</taxon>
        <taxon>Alphaproteobacteria</taxon>
        <taxon>Hyphomicrobiales</taxon>
        <taxon>Stappiaceae</taxon>
        <taxon>Roseibium</taxon>
    </lineage>
</organism>
<dbReference type="GO" id="GO:0006400">
    <property type="term" value="P:tRNA modification"/>
    <property type="evidence" value="ECO:0007669"/>
    <property type="project" value="TreeGrafter"/>
</dbReference>
<dbReference type="InterPro" id="IPR018022">
    <property type="entry name" value="IPT"/>
</dbReference>
<comment type="cofactor">
    <cofactor evidence="1 10">
        <name>Mg(2+)</name>
        <dbReference type="ChEBI" id="CHEBI:18420"/>
    </cofactor>
</comment>
<evidence type="ECO:0000256" key="2">
    <source>
        <dbReference type="ARBA" id="ARBA00003213"/>
    </source>
</evidence>
<dbReference type="eggNOG" id="COG0324">
    <property type="taxonomic scope" value="Bacteria"/>
</dbReference>
<dbReference type="Proteomes" id="UP000004848">
    <property type="component" value="Unassembled WGS sequence"/>
</dbReference>
<feature type="site" description="Interaction with substrate tRNA" evidence="10">
    <location>
        <position position="114"/>
    </location>
</feature>
<dbReference type="HAMAP" id="MF_00185">
    <property type="entry name" value="IPP_trans"/>
    <property type="match status" value="1"/>
</dbReference>
<evidence type="ECO:0000256" key="10">
    <source>
        <dbReference type="HAMAP-Rule" id="MF_00185"/>
    </source>
</evidence>
<dbReference type="Pfam" id="PF01715">
    <property type="entry name" value="IPPT"/>
    <property type="match status" value="1"/>
</dbReference>
<comment type="similarity">
    <text evidence="3 10 13">Belongs to the IPP transferase family.</text>
</comment>
<evidence type="ECO:0000256" key="7">
    <source>
        <dbReference type="ARBA" id="ARBA00022840"/>
    </source>
</evidence>
<evidence type="ECO:0000256" key="12">
    <source>
        <dbReference type="RuleBase" id="RU003784"/>
    </source>
</evidence>
<evidence type="ECO:0000256" key="4">
    <source>
        <dbReference type="ARBA" id="ARBA00022679"/>
    </source>
</evidence>
<keyword evidence="8 10" id="KW-0460">Magnesium</keyword>
<comment type="caution">
    <text evidence="14">The sequence shown here is derived from an EMBL/GenBank/DDBJ whole genome shotgun (WGS) entry which is preliminary data.</text>
</comment>
<keyword evidence="7 10" id="KW-0067">ATP-binding</keyword>
<dbReference type="InterPro" id="IPR039657">
    <property type="entry name" value="Dimethylallyltransferase"/>
</dbReference>
<dbReference type="Gene3D" id="3.40.50.300">
    <property type="entry name" value="P-loop containing nucleotide triphosphate hydrolases"/>
    <property type="match status" value="1"/>
</dbReference>
<evidence type="ECO:0000256" key="6">
    <source>
        <dbReference type="ARBA" id="ARBA00022741"/>
    </source>
</evidence>
<reference evidence="14 15" key="1">
    <citation type="submission" date="2006-05" db="EMBL/GenBank/DDBJ databases">
        <authorList>
            <person name="King G."/>
            <person name="Ferriera S."/>
            <person name="Johnson J."/>
            <person name="Kravitz S."/>
            <person name="Beeson K."/>
            <person name="Sutton G."/>
            <person name="Rogers Y.-H."/>
            <person name="Friedman R."/>
            <person name="Frazier M."/>
            <person name="Venter J.C."/>
        </authorList>
    </citation>
    <scope>NUCLEOTIDE SEQUENCE [LARGE SCALE GENOMIC DNA]</scope>
    <source>
        <strain evidence="15">ATCC 25650 / DSM 13394 / JCM 20685 / NBRC 16684 / NCIMB 2208 / IAM 12614 / B1</strain>
    </source>
</reference>
<dbReference type="GO" id="GO:0005524">
    <property type="term" value="F:ATP binding"/>
    <property type="evidence" value="ECO:0007669"/>
    <property type="project" value="UniProtKB-UniRule"/>
</dbReference>
<dbReference type="EMBL" id="AAUW01000011">
    <property type="protein sequence ID" value="EAV43014.1"/>
    <property type="molecule type" value="Genomic_DNA"/>
</dbReference>
<proteinExistence type="inferred from homology"/>
<dbReference type="NCBIfam" id="TIGR00174">
    <property type="entry name" value="miaA"/>
    <property type="match status" value="1"/>
</dbReference>
<feature type="region of interest" description="Interaction with substrate tRNA" evidence="10">
    <location>
        <begin position="48"/>
        <end position="51"/>
    </location>
</feature>
<feature type="site" description="Interaction with substrate tRNA" evidence="10">
    <location>
        <position position="136"/>
    </location>
</feature>
<evidence type="ECO:0000313" key="14">
    <source>
        <dbReference type="EMBL" id="EAV43014.1"/>
    </source>
</evidence>
<dbReference type="OrthoDB" id="9776390at2"/>
<dbReference type="GeneID" id="68847429"/>
<keyword evidence="4 10" id="KW-0808">Transferase</keyword>
<name>A0NVJ9_ROSAI</name>
<sequence length="317" mass="34681">MDGSLEDEDSTPASARRAILIAGPTASGKSALALSLAKRLNGVIVNADSMQLYEDLRLVSARPSAAEEAEAPHRLYGVLPASTAFSTGAWLRVAERELQAAWANGRMPILVGGTGLYFKGLTEGFAEMPDIPQEIRNQARAIADTDGVEGLRQRLMSGGDPASAETLADPQRLARALEVLLATGRPLKVWQQEAHSSPLLAPQACHRFVLAPPRPWLHERIEQRAGLMVSEEGLREVRDLLAKGLSDKLPAMRAIGVPELGAYLAGEADYAETIHRLTVATRQYAKRQETWFRNQMADWQRVDPSNLIEMEAFLRTV</sequence>
<feature type="binding site" evidence="10">
    <location>
        <begin position="23"/>
        <end position="30"/>
    </location>
    <ligand>
        <name>ATP</name>
        <dbReference type="ChEBI" id="CHEBI:30616"/>
    </ligand>
</feature>
<comment type="caution">
    <text evidence="10">Lacks conserved residue(s) required for the propagation of feature annotation.</text>
</comment>
<evidence type="ECO:0000256" key="3">
    <source>
        <dbReference type="ARBA" id="ARBA00005842"/>
    </source>
</evidence>
<dbReference type="AlphaFoldDB" id="A0NVJ9"/>
<keyword evidence="6 10" id="KW-0547">Nucleotide-binding</keyword>
<comment type="subunit">
    <text evidence="10">Monomer.</text>
</comment>
<gene>
    <name evidence="10" type="primary">miaA</name>
    <name evidence="14" type="ORF">SIAM614_19361</name>
</gene>
<keyword evidence="5 10" id="KW-0819">tRNA processing</keyword>
<evidence type="ECO:0000256" key="8">
    <source>
        <dbReference type="ARBA" id="ARBA00022842"/>
    </source>
</evidence>
<evidence type="ECO:0000313" key="15">
    <source>
        <dbReference type="Proteomes" id="UP000004848"/>
    </source>
</evidence>
<dbReference type="SUPFAM" id="SSF52540">
    <property type="entry name" value="P-loop containing nucleoside triphosphate hydrolases"/>
    <property type="match status" value="2"/>
</dbReference>
<dbReference type="PANTHER" id="PTHR11088">
    <property type="entry name" value="TRNA DIMETHYLALLYLTRANSFERASE"/>
    <property type="match status" value="1"/>
</dbReference>
<comment type="function">
    <text evidence="2 10 12">Catalyzes the transfer of a dimethylallyl group onto the adenine at position 37 in tRNAs that read codons beginning with uridine, leading to the formation of N6-(dimethylallyl)adenosine (i(6)A).</text>
</comment>
<feature type="binding site" evidence="10">
    <location>
        <begin position="25"/>
        <end position="30"/>
    </location>
    <ligand>
        <name>substrate</name>
    </ligand>
</feature>
<dbReference type="GO" id="GO:0052381">
    <property type="term" value="F:tRNA dimethylallyltransferase activity"/>
    <property type="evidence" value="ECO:0007669"/>
    <property type="project" value="UniProtKB-UniRule"/>
</dbReference>
<evidence type="ECO:0000256" key="13">
    <source>
        <dbReference type="RuleBase" id="RU003785"/>
    </source>
</evidence>
<feature type="region of interest" description="Interaction with substrate tRNA" evidence="10">
    <location>
        <begin position="171"/>
        <end position="175"/>
    </location>
</feature>
<evidence type="ECO:0000256" key="5">
    <source>
        <dbReference type="ARBA" id="ARBA00022694"/>
    </source>
</evidence>
<dbReference type="RefSeq" id="WP_006935880.1">
    <property type="nucleotide sequence ID" value="NZ_AAUW01000011.1"/>
</dbReference>